<dbReference type="Gene3D" id="3.40.50.10110">
    <property type="entry name" value="DNA polymerase III subunit chi"/>
    <property type="match status" value="1"/>
</dbReference>
<reference evidence="2" key="1">
    <citation type="journal article" date="2019" name="Int. J. Syst. Evol. Microbiol.">
        <title>The Global Catalogue of Microorganisms (GCM) 10K type strain sequencing project: providing services to taxonomists for standard genome sequencing and annotation.</title>
        <authorList>
            <consortium name="The Broad Institute Genomics Platform"/>
            <consortium name="The Broad Institute Genome Sequencing Center for Infectious Disease"/>
            <person name="Wu L."/>
            <person name="Ma J."/>
        </authorList>
    </citation>
    <scope>NUCLEOTIDE SEQUENCE [LARGE SCALE GENOMIC DNA]</scope>
    <source>
        <strain evidence="2">JCM 18720</strain>
    </source>
</reference>
<dbReference type="RefSeq" id="WP_345316280.1">
    <property type="nucleotide sequence ID" value="NZ_BAABLF010000007.1"/>
</dbReference>
<sequence length="146" mass="16457">MVNAHFYILTEQTPEALACQATVQAYRKGQGVYLHCQDEAHAHRLDELLWQFEPESFIPHNLQGEGPKSGAPVVIGWADPDHATVEKHPLLINLGFDVPRFAVQFAHIIDFVPADEQAKAQARRRFAAYRQLGVTLTTQDLARQPF</sequence>
<dbReference type="Pfam" id="PF04364">
    <property type="entry name" value="DNA_pol3_chi"/>
    <property type="match status" value="1"/>
</dbReference>
<dbReference type="PANTHER" id="PTHR38767">
    <property type="entry name" value="DNA POLYMERASE III SUBUNIT CHI"/>
    <property type="match status" value="1"/>
</dbReference>
<organism evidence="1 2">
    <name type="scientific">Ferrimonas gelatinilytica</name>
    <dbReference type="NCBI Taxonomy" id="1255257"/>
    <lineage>
        <taxon>Bacteria</taxon>
        <taxon>Pseudomonadati</taxon>
        <taxon>Pseudomonadota</taxon>
        <taxon>Gammaproteobacteria</taxon>
        <taxon>Alteromonadales</taxon>
        <taxon>Ferrimonadaceae</taxon>
        <taxon>Ferrimonas</taxon>
    </lineage>
</organism>
<protein>
    <submittedName>
        <fullName evidence="1">DNA polymerase III subunit chi</fullName>
    </submittedName>
</protein>
<gene>
    <name evidence="1" type="ORF">GCM10025772_13440</name>
</gene>
<dbReference type="InterPro" id="IPR007459">
    <property type="entry name" value="DNA_pol3_chi"/>
</dbReference>
<evidence type="ECO:0000313" key="1">
    <source>
        <dbReference type="EMBL" id="GAA5189932.1"/>
    </source>
</evidence>
<evidence type="ECO:0000313" key="2">
    <source>
        <dbReference type="Proteomes" id="UP001501600"/>
    </source>
</evidence>
<dbReference type="Proteomes" id="UP001501600">
    <property type="component" value="Unassembled WGS sequence"/>
</dbReference>
<name>A0ABP9S3D1_9GAMM</name>
<dbReference type="EMBL" id="BAABLF010000007">
    <property type="protein sequence ID" value="GAA5189932.1"/>
    <property type="molecule type" value="Genomic_DNA"/>
</dbReference>
<proteinExistence type="predicted"/>
<dbReference type="PANTHER" id="PTHR38767:SF1">
    <property type="entry name" value="DNA POLYMERASE III SUBUNIT CHI"/>
    <property type="match status" value="1"/>
</dbReference>
<keyword evidence="2" id="KW-1185">Reference proteome</keyword>
<dbReference type="InterPro" id="IPR036768">
    <property type="entry name" value="PolIII_chi_sf"/>
</dbReference>
<dbReference type="SUPFAM" id="SSF102400">
    <property type="entry name" value="DNA polymerase III chi subunit"/>
    <property type="match status" value="1"/>
</dbReference>
<accession>A0ABP9S3D1</accession>
<comment type="caution">
    <text evidence="1">The sequence shown here is derived from an EMBL/GenBank/DDBJ whole genome shotgun (WGS) entry which is preliminary data.</text>
</comment>